<accession>A0A480AN53</accession>
<dbReference type="PANTHER" id="PTHR34580:SF3">
    <property type="entry name" value="PROTEIN PAFB"/>
    <property type="match status" value="1"/>
</dbReference>
<dbReference type="GO" id="GO:0003677">
    <property type="term" value="F:DNA binding"/>
    <property type="evidence" value="ECO:0007669"/>
    <property type="project" value="UniProtKB-KW"/>
</dbReference>
<keyword evidence="2" id="KW-0804">Transcription</keyword>
<dbReference type="InterPro" id="IPR001034">
    <property type="entry name" value="DeoR_HTH"/>
</dbReference>
<dbReference type="InterPro" id="IPR026881">
    <property type="entry name" value="WYL_dom"/>
</dbReference>
<dbReference type="RefSeq" id="WP_137730868.1">
    <property type="nucleotide sequence ID" value="NZ_BJCL01000001.1"/>
</dbReference>
<dbReference type="Pfam" id="PF08220">
    <property type="entry name" value="HTH_DeoR"/>
    <property type="match status" value="1"/>
</dbReference>
<keyword evidence="5" id="KW-1185">Reference proteome</keyword>
<keyword evidence="1" id="KW-0805">Transcription regulation</keyword>
<comment type="caution">
    <text evidence="4">The sequence shown here is derived from an EMBL/GenBank/DDBJ whole genome shotgun (WGS) entry which is preliminary data.</text>
</comment>
<dbReference type="InterPro" id="IPR036390">
    <property type="entry name" value="WH_DNA-bd_sf"/>
</dbReference>
<dbReference type="EMBL" id="BJCL01000001">
    <property type="protein sequence ID" value="GCL61085.1"/>
    <property type="molecule type" value="Genomic_DNA"/>
</dbReference>
<dbReference type="InterPro" id="IPR036388">
    <property type="entry name" value="WH-like_DNA-bd_sf"/>
</dbReference>
<evidence type="ECO:0000259" key="3">
    <source>
        <dbReference type="PROSITE" id="PS51000"/>
    </source>
</evidence>
<dbReference type="SUPFAM" id="SSF46785">
    <property type="entry name" value="Winged helix' DNA-binding domain"/>
    <property type="match status" value="1"/>
</dbReference>
<dbReference type="PROSITE" id="PS51000">
    <property type="entry name" value="HTH_DEOR_2"/>
    <property type="match status" value="1"/>
</dbReference>
<keyword evidence="4" id="KW-0238">DNA-binding</keyword>
<gene>
    <name evidence="4" type="ORF">AQPW35_01660</name>
</gene>
<evidence type="ECO:0000256" key="2">
    <source>
        <dbReference type="ARBA" id="ARBA00023163"/>
    </source>
</evidence>
<protein>
    <submittedName>
        <fullName evidence="4">DNA-binding transcriptional regulator</fullName>
    </submittedName>
</protein>
<organism evidence="4 5">
    <name type="scientific">Pseudaquabacterium pictum</name>
    <dbReference type="NCBI Taxonomy" id="2315236"/>
    <lineage>
        <taxon>Bacteria</taxon>
        <taxon>Pseudomonadati</taxon>
        <taxon>Pseudomonadota</taxon>
        <taxon>Betaproteobacteria</taxon>
        <taxon>Burkholderiales</taxon>
        <taxon>Sphaerotilaceae</taxon>
        <taxon>Pseudaquabacterium</taxon>
    </lineage>
</organism>
<dbReference type="PANTHER" id="PTHR34580">
    <property type="match status" value="1"/>
</dbReference>
<dbReference type="PROSITE" id="PS52050">
    <property type="entry name" value="WYL"/>
    <property type="match status" value="1"/>
</dbReference>
<sequence>MTKTARLYKIEQLIRHRGSVSFAQMLESLEVSPATLKRDLEYLRDQLGAPIVYDRDSNGYRFDMPAGGASGTPAWRGEKHELPGLWFSERELYSLLMAHQLLAGLDADGTLSRHLQPLLDRIHELLGPGGDSDAQALMKRVKIVSALRRPVPPDCFERMGEALLRRRRLHMRYLTRARGEVGEREVSPQRLVHYRNTWYLDAWCHSRDRLLRFALDAVQEARVLPARAKDVALRQVQAEMDGGYGIFAGGTPKQALLRFSPQAAPWISREEWHPDQQGRWLDDGSWELRLPYVDETELVMDLLRQGEQVQVLAPDSLCAAVQQRLAAALAVYRGAAPAA</sequence>
<evidence type="ECO:0000313" key="5">
    <source>
        <dbReference type="Proteomes" id="UP000301751"/>
    </source>
</evidence>
<dbReference type="AlphaFoldDB" id="A0A480AN53"/>
<reference evidence="5" key="1">
    <citation type="submission" date="2019-03" db="EMBL/GenBank/DDBJ databases">
        <title>Aquabacterium pictum sp.nov., the first bacteriochlorophyll a-containing freshwater bacterium in the genus Aquabacterium of the class Betaproteobacteria.</title>
        <authorList>
            <person name="Hirose S."/>
            <person name="Tank M."/>
            <person name="Hara E."/>
            <person name="Tamaki H."/>
            <person name="Takaichi S."/>
            <person name="Haruta S."/>
            <person name="Hanada S."/>
        </authorList>
    </citation>
    <scope>NUCLEOTIDE SEQUENCE [LARGE SCALE GENOMIC DNA]</scope>
    <source>
        <strain evidence="5">W35</strain>
    </source>
</reference>
<feature type="domain" description="HTH deoR-type" evidence="3">
    <location>
        <begin position="3"/>
        <end position="62"/>
    </location>
</feature>
<name>A0A480AN53_9BURK</name>
<dbReference type="InterPro" id="IPR057727">
    <property type="entry name" value="WCX_dom"/>
</dbReference>
<dbReference type="InterPro" id="IPR051534">
    <property type="entry name" value="CBASS_pafABC_assoc_protein"/>
</dbReference>
<dbReference type="GO" id="GO:0003700">
    <property type="term" value="F:DNA-binding transcription factor activity"/>
    <property type="evidence" value="ECO:0007669"/>
    <property type="project" value="InterPro"/>
</dbReference>
<evidence type="ECO:0000313" key="4">
    <source>
        <dbReference type="EMBL" id="GCL61085.1"/>
    </source>
</evidence>
<dbReference type="OrthoDB" id="8555652at2"/>
<dbReference type="Proteomes" id="UP000301751">
    <property type="component" value="Unassembled WGS sequence"/>
</dbReference>
<dbReference type="Pfam" id="PF13280">
    <property type="entry name" value="WYL"/>
    <property type="match status" value="1"/>
</dbReference>
<dbReference type="Pfam" id="PF25583">
    <property type="entry name" value="WCX"/>
    <property type="match status" value="1"/>
</dbReference>
<evidence type="ECO:0000256" key="1">
    <source>
        <dbReference type="ARBA" id="ARBA00023015"/>
    </source>
</evidence>
<proteinExistence type="predicted"/>
<dbReference type="Gene3D" id="1.10.10.10">
    <property type="entry name" value="Winged helix-like DNA-binding domain superfamily/Winged helix DNA-binding domain"/>
    <property type="match status" value="1"/>
</dbReference>